<evidence type="ECO:0000256" key="1">
    <source>
        <dbReference type="SAM" id="MobiDB-lite"/>
    </source>
</evidence>
<feature type="region of interest" description="Disordered" evidence="1">
    <location>
        <begin position="259"/>
        <end position="312"/>
    </location>
</feature>
<proteinExistence type="predicted"/>
<feature type="region of interest" description="Disordered" evidence="1">
    <location>
        <begin position="422"/>
        <end position="447"/>
    </location>
</feature>
<dbReference type="STRING" id="1283841.A0A084QNE7"/>
<feature type="region of interest" description="Disordered" evidence="1">
    <location>
        <begin position="506"/>
        <end position="536"/>
    </location>
</feature>
<feature type="transmembrane region" description="Helical" evidence="2">
    <location>
        <begin position="844"/>
        <end position="867"/>
    </location>
</feature>
<feature type="transmembrane region" description="Helical" evidence="2">
    <location>
        <begin position="778"/>
        <end position="800"/>
    </location>
</feature>
<keyword evidence="2" id="KW-0472">Membrane</keyword>
<feature type="compositionally biased region" description="Polar residues" evidence="1">
    <location>
        <begin position="88"/>
        <end position="99"/>
    </location>
</feature>
<feature type="compositionally biased region" description="Polar residues" evidence="1">
    <location>
        <begin position="574"/>
        <end position="588"/>
    </location>
</feature>
<feature type="compositionally biased region" description="Polar residues" evidence="1">
    <location>
        <begin position="269"/>
        <end position="284"/>
    </location>
</feature>
<feature type="compositionally biased region" description="Low complexity" evidence="1">
    <location>
        <begin position="67"/>
        <end position="83"/>
    </location>
</feature>
<evidence type="ECO:0000256" key="2">
    <source>
        <dbReference type="SAM" id="Phobius"/>
    </source>
</evidence>
<protein>
    <recommendedName>
        <fullName evidence="5">Serine-rich protein</fullName>
    </recommendedName>
</protein>
<feature type="region of interest" description="Disordered" evidence="1">
    <location>
        <begin position="555"/>
        <end position="642"/>
    </location>
</feature>
<keyword evidence="2" id="KW-1133">Transmembrane helix</keyword>
<feature type="region of interest" description="Disordered" evidence="1">
    <location>
        <begin position="181"/>
        <end position="247"/>
    </location>
</feature>
<name>A0A084QNE7_STAC4</name>
<feature type="compositionally biased region" description="Low complexity" evidence="1">
    <location>
        <begin position="615"/>
        <end position="642"/>
    </location>
</feature>
<keyword evidence="2" id="KW-0812">Transmembrane</keyword>
<feature type="compositionally biased region" description="Low complexity" evidence="1">
    <location>
        <begin position="226"/>
        <end position="239"/>
    </location>
</feature>
<dbReference type="HOGENOM" id="CLU_003878_0_0_1"/>
<feature type="compositionally biased region" description="Low complexity" evidence="1">
    <location>
        <begin position="389"/>
        <end position="398"/>
    </location>
</feature>
<dbReference type="OrthoDB" id="4153178at2759"/>
<evidence type="ECO:0008006" key="5">
    <source>
        <dbReference type="Google" id="ProtNLM"/>
    </source>
</evidence>
<feature type="compositionally biased region" description="Polar residues" evidence="1">
    <location>
        <begin position="31"/>
        <end position="55"/>
    </location>
</feature>
<dbReference type="Proteomes" id="UP000028524">
    <property type="component" value="Unassembled WGS sequence"/>
</dbReference>
<feature type="compositionally biased region" description="Polar residues" evidence="1">
    <location>
        <begin position="674"/>
        <end position="688"/>
    </location>
</feature>
<feature type="compositionally biased region" description="Low complexity" evidence="1">
    <location>
        <begin position="121"/>
        <end position="158"/>
    </location>
</feature>
<dbReference type="OMA" id="AHPHQWS"/>
<dbReference type="AlphaFoldDB" id="A0A084QNE7"/>
<feature type="compositionally biased region" description="Polar residues" evidence="1">
    <location>
        <begin position="364"/>
        <end position="379"/>
    </location>
</feature>
<sequence>GSRTTASHIAHRSLPPPCIHTTPRQWASIPSILSPSAQSMSATPPLQERSGSPSSRYHIRVVPYSPPRLSSDGSAASSSRPLSYVDLSPSQQTLGSSFEYNDEENVRVQPGAEQSPEFGVSGLRRSPGFGSPSPSPSQPRHSYGDAATTSPTSPLSPTRRARKVITLHPDKKTFSVALQSGSLSSRTDSLISPPSSYLAPSGSYRSSDAFVDETPSSPLTPLTEKPSLPDLAPPSALGPVTPSSAAGTHRLVGGLRKVPTSPEAVVKQPNFSPSVTNSDQTSSPEVAPSQPAAGPSLSAKTSAGSLESSSTLSLRTNYKVYGQSSPFVAASSRQSVSNLDDDHPLPSSSHSNYRVLADSSSSSNQSLYEQPRPQTSDTDANYVVHGGPSASSLSLASTKSRLRSEYSRESLIVAPLRTIKRRASDSSSLPKPRSRDSHRTGSLSSISHSITDQATRALFAGAAVLNIQPRFQRPPSQGISSITPALYIPPAMTSYPHQWSSQLSTVFSESEGGSEPATRSVSPLSAPGRRSSGFSGFNSIHSRHILSISSLAGLEETPAGNSHSRSGSLDRPQPTYNRTMQREPNTGNIRLVRDHDEDGDGLADLQDLHHRPSRTHLSSMTSSQSSDRNIWSSSSSRANSLTNNSGIPVWAKLYYGSGERRLLFQPSSDSLFSQYNNGNRPGSSSIRSPSKDRFASKIYNSRRPRDLNAPAGSGRPGSMDITSNPIMNVARGIKKQTSSIWSPHLQHDKRPARYGIWEPPSTVWSEGDGISGRRNLQVVLFVVGFIFPFAWMIAAVLPLPPNPQVEMAERLESTSDLDVRQATVQQRSGISDSRYRGARWWRNLNRIMSIVGILLIGTAIGLIIVGIREDWGR</sequence>
<dbReference type="EMBL" id="KL660597">
    <property type="protein sequence ID" value="KFA65482.1"/>
    <property type="molecule type" value="Genomic_DNA"/>
</dbReference>
<evidence type="ECO:0000313" key="3">
    <source>
        <dbReference type="EMBL" id="KFA65482.1"/>
    </source>
</evidence>
<dbReference type="InParanoid" id="A0A084QNE7"/>
<feature type="non-terminal residue" evidence="3">
    <location>
        <position position="1"/>
    </location>
</feature>
<reference evidence="3 4" key="1">
    <citation type="journal article" date="2014" name="BMC Genomics">
        <title>Comparative genome sequencing reveals chemotype-specific gene clusters in the toxigenic black mold Stachybotrys.</title>
        <authorList>
            <person name="Semeiks J."/>
            <person name="Borek D."/>
            <person name="Otwinowski Z."/>
            <person name="Grishin N.V."/>
        </authorList>
    </citation>
    <scope>NUCLEOTIDE SEQUENCE [LARGE SCALE GENOMIC DNA]</scope>
    <source>
        <strain evidence="3 4">IBT 40285</strain>
    </source>
</reference>
<organism evidence="3 4">
    <name type="scientific">Stachybotrys chlorohalonatus (strain IBT 40285)</name>
    <dbReference type="NCBI Taxonomy" id="1283841"/>
    <lineage>
        <taxon>Eukaryota</taxon>
        <taxon>Fungi</taxon>
        <taxon>Dikarya</taxon>
        <taxon>Ascomycota</taxon>
        <taxon>Pezizomycotina</taxon>
        <taxon>Sordariomycetes</taxon>
        <taxon>Hypocreomycetidae</taxon>
        <taxon>Hypocreales</taxon>
        <taxon>Stachybotryaceae</taxon>
        <taxon>Stachybotrys</taxon>
    </lineage>
</organism>
<gene>
    <name evidence="3" type="ORF">S40285_00448</name>
</gene>
<evidence type="ECO:0000313" key="4">
    <source>
        <dbReference type="Proteomes" id="UP000028524"/>
    </source>
</evidence>
<feature type="region of interest" description="Disordered" evidence="1">
    <location>
        <begin position="1"/>
        <end position="159"/>
    </location>
</feature>
<keyword evidence="4" id="KW-1185">Reference proteome</keyword>
<feature type="region of interest" description="Disordered" evidence="1">
    <location>
        <begin position="674"/>
        <end position="721"/>
    </location>
</feature>
<feature type="compositionally biased region" description="Polar residues" evidence="1">
    <location>
        <begin position="181"/>
        <end position="195"/>
    </location>
</feature>
<accession>A0A084QNE7</accession>
<feature type="compositionally biased region" description="Low complexity" evidence="1">
    <location>
        <begin position="298"/>
        <end position="312"/>
    </location>
</feature>
<feature type="region of interest" description="Disordered" evidence="1">
    <location>
        <begin position="332"/>
        <end position="398"/>
    </location>
</feature>